<dbReference type="Proteomes" id="UP000044377">
    <property type="component" value="Unassembled WGS sequence"/>
</dbReference>
<gene>
    <name evidence="1" type="ORF">BN1221_03725</name>
</gene>
<dbReference type="RefSeq" id="WP_048638543.1">
    <property type="nucleotide sequence ID" value="NZ_CGIG01000001.1"/>
</dbReference>
<dbReference type="AlphaFoldDB" id="A0A0G4JZ80"/>
<proteinExistence type="predicted"/>
<dbReference type="EMBL" id="CGIG01000001">
    <property type="protein sequence ID" value="CPR19372.1"/>
    <property type="molecule type" value="Genomic_DNA"/>
</dbReference>
<organism evidence="1 2">
    <name type="scientific">Brenneria goodwinii</name>
    <dbReference type="NCBI Taxonomy" id="1109412"/>
    <lineage>
        <taxon>Bacteria</taxon>
        <taxon>Pseudomonadati</taxon>
        <taxon>Pseudomonadota</taxon>
        <taxon>Gammaproteobacteria</taxon>
        <taxon>Enterobacterales</taxon>
        <taxon>Pectobacteriaceae</taxon>
        <taxon>Brenneria</taxon>
    </lineage>
</organism>
<accession>A0A0G4JZ80</accession>
<reference evidence="2" key="1">
    <citation type="submission" date="2015-01" db="EMBL/GenBank/DDBJ databases">
        <authorList>
            <person name="Paterson Steve"/>
        </authorList>
    </citation>
    <scope>NUCLEOTIDE SEQUENCE [LARGE SCALE GENOMIC DNA]</scope>
    <source>
        <strain evidence="2">OBR1</strain>
    </source>
</reference>
<keyword evidence="2" id="KW-1185">Reference proteome</keyword>
<evidence type="ECO:0000313" key="1">
    <source>
        <dbReference type="EMBL" id="CPR19372.1"/>
    </source>
</evidence>
<dbReference type="STRING" id="1109412.BN1221_03725"/>
<protein>
    <submittedName>
        <fullName evidence="1">Uncharacterized protein</fullName>
    </submittedName>
</protein>
<sequence>MSGIFFNGYAEPPPLFLCDHSLPAAALIPGSTLTVPGEPFPALPKKSQINTLLYLMLFDGGQQKKSISERSMCCLHLRNSAKFERKRDALQECALL</sequence>
<name>A0A0G4JZ80_9GAMM</name>
<evidence type="ECO:0000313" key="2">
    <source>
        <dbReference type="Proteomes" id="UP000044377"/>
    </source>
</evidence>